<dbReference type="InterPro" id="IPR034073">
    <property type="entry name" value="Subtilisin_DY-like_dom"/>
</dbReference>
<dbReference type="GO" id="GO:0006508">
    <property type="term" value="P:proteolysis"/>
    <property type="evidence" value="ECO:0007669"/>
    <property type="project" value="UniProtKB-KW"/>
</dbReference>
<keyword evidence="3" id="KW-0720">Serine protease</keyword>
<protein>
    <submittedName>
        <fullName evidence="7">Subtilisin-like protein</fullName>
    </submittedName>
</protein>
<evidence type="ECO:0000256" key="5">
    <source>
        <dbReference type="SAM" id="SignalP"/>
    </source>
</evidence>
<evidence type="ECO:0000313" key="8">
    <source>
        <dbReference type="Proteomes" id="UP001302602"/>
    </source>
</evidence>
<dbReference type="GeneID" id="87834042"/>
<dbReference type="PRINTS" id="PR00723">
    <property type="entry name" value="SUBTILISIN"/>
</dbReference>
<feature type="domain" description="Peptidase S8/S53" evidence="6">
    <location>
        <begin position="236"/>
        <end position="464"/>
    </location>
</feature>
<reference evidence="7" key="2">
    <citation type="submission" date="2023-05" db="EMBL/GenBank/DDBJ databases">
        <authorList>
            <consortium name="Lawrence Berkeley National Laboratory"/>
            <person name="Steindorff A."/>
            <person name="Hensen N."/>
            <person name="Bonometti L."/>
            <person name="Westerberg I."/>
            <person name="Brannstrom I.O."/>
            <person name="Guillou S."/>
            <person name="Cros-Aarteil S."/>
            <person name="Calhoun S."/>
            <person name="Haridas S."/>
            <person name="Kuo A."/>
            <person name="Mondo S."/>
            <person name="Pangilinan J."/>
            <person name="Riley R."/>
            <person name="Labutti K."/>
            <person name="Andreopoulos B."/>
            <person name="Lipzen A."/>
            <person name="Chen C."/>
            <person name="Yanf M."/>
            <person name="Daum C."/>
            <person name="Ng V."/>
            <person name="Clum A."/>
            <person name="Ohm R."/>
            <person name="Martin F."/>
            <person name="Silar P."/>
            <person name="Natvig D."/>
            <person name="Lalanne C."/>
            <person name="Gautier V."/>
            <person name="Ament-Velasquez S.L."/>
            <person name="Kruys A."/>
            <person name="Hutchinson M.I."/>
            <person name="Powell A.J."/>
            <person name="Barry K."/>
            <person name="Miller A.N."/>
            <person name="Grigoriev I.V."/>
            <person name="Debuchy R."/>
            <person name="Gladieux P."/>
            <person name="Thoren M.H."/>
            <person name="Johannesson H."/>
        </authorList>
    </citation>
    <scope>NUCLEOTIDE SEQUENCE</scope>
    <source>
        <strain evidence="7">CBS 731.68</strain>
    </source>
</reference>
<keyword evidence="1" id="KW-0645">Protease</keyword>
<evidence type="ECO:0000256" key="3">
    <source>
        <dbReference type="ARBA" id="ARBA00022825"/>
    </source>
</evidence>
<evidence type="ECO:0000313" key="7">
    <source>
        <dbReference type="EMBL" id="KAK4118646.1"/>
    </source>
</evidence>
<dbReference type="SUPFAM" id="SSF52743">
    <property type="entry name" value="Subtilisin-like"/>
    <property type="match status" value="1"/>
</dbReference>
<keyword evidence="5" id="KW-0732">Signal</keyword>
<feature type="chain" id="PRO_5042811663" evidence="5">
    <location>
        <begin position="27"/>
        <end position="802"/>
    </location>
</feature>
<sequence>MKIPVVQAVLFNAFGALSLWASAGYAQQQDQLRIALKLSPEAHQKQQADPNFITTLFQRTEPQEFSAAPQVTVNPLIGAQRSANISARFALAGKRDAAPNFDVWYQVQLGSGSAEKTRRGAQAQNATAEAAMPQHIVDLIRELIQQREVESAHPLLAAPPPSLGARAVDALDDPRSPNQGYLNPAPQGIDARYGWAFPGGDGTGVNIVDMEQGWNLNHEDLVAAGITMISGWNKDRYGFAHGTSVMGEMLMADNQMGGVGIVPGAKGRVISQWRDEYYANTPDAILDAAAHMSFGDILLLEAQELDPTGEFGYMPVEVFDATFEAIRVATSLGIIVVEAGANGYRDLDAYVSISGKSIFNRSSPDYRESGAIMVGGGTAGVPHYRWYASSHGSRIDVHAWAEYVDTADSDWYGTENTLYTCCFGGTSGASPIIVGAAAILQGISFATRGVKIGPLEMRDMLKINGTPSGDPASDRIGVMPNLKGIIDTVFHNNTGGGQPDIYIRDYVGDTGDATSGGVSSSPDIIVRQQPIANPDAALGSGSGTESNPALSQPVVSGQDHSIYVRIQNRGTGAASSANVTVHWSEPATLVTPNLWTEIGTVSLPAIPTGNTLTVSPRLAWPADKVPASGHYCFVALAGTDRDPTPTVPNTFPDFVKFVSENNNAAWRNFNVIPPAAGGGWHKLPVTVPGAFDSAREFVLKTVGNLPQHAKVRLHVPKEFAQRMGIKGCNKGDKVVVALKPGETVQVGVGVLEAGSFAKLELQVQTHGAEEGSEFALVQEWIGAFEAVEVGRVTWRFGQVAEL</sequence>
<dbReference type="CDD" id="cd04843">
    <property type="entry name" value="Peptidases_S8_11"/>
    <property type="match status" value="1"/>
</dbReference>
<keyword evidence="8" id="KW-1185">Reference proteome</keyword>
<dbReference type="EMBL" id="MU853262">
    <property type="protein sequence ID" value="KAK4118646.1"/>
    <property type="molecule type" value="Genomic_DNA"/>
</dbReference>
<feature type="signal peptide" evidence="5">
    <location>
        <begin position="1"/>
        <end position="26"/>
    </location>
</feature>
<accession>A0AAN6TQY5</accession>
<feature type="region of interest" description="Disordered" evidence="4">
    <location>
        <begin position="533"/>
        <end position="554"/>
    </location>
</feature>
<dbReference type="Gene3D" id="2.60.40.10">
    <property type="entry name" value="Immunoglobulins"/>
    <property type="match status" value="1"/>
</dbReference>
<dbReference type="InterPro" id="IPR036852">
    <property type="entry name" value="Peptidase_S8/S53_dom_sf"/>
</dbReference>
<gene>
    <name evidence="7" type="ORF">N657DRAFT_694258</name>
</gene>
<evidence type="ECO:0000256" key="2">
    <source>
        <dbReference type="ARBA" id="ARBA00022801"/>
    </source>
</evidence>
<dbReference type="PROSITE" id="PS00138">
    <property type="entry name" value="SUBTILASE_SER"/>
    <property type="match status" value="1"/>
</dbReference>
<dbReference type="InterPro" id="IPR015500">
    <property type="entry name" value="Peptidase_S8_subtilisin-rel"/>
</dbReference>
<dbReference type="AlphaFoldDB" id="A0AAN6TQY5"/>
<evidence type="ECO:0000256" key="1">
    <source>
        <dbReference type="ARBA" id="ARBA00022670"/>
    </source>
</evidence>
<name>A0AAN6TQY5_9PEZI</name>
<reference evidence="7" key="1">
    <citation type="journal article" date="2023" name="Mol. Phylogenet. Evol.">
        <title>Genome-scale phylogeny and comparative genomics of the fungal order Sordariales.</title>
        <authorList>
            <person name="Hensen N."/>
            <person name="Bonometti L."/>
            <person name="Westerberg I."/>
            <person name="Brannstrom I.O."/>
            <person name="Guillou S."/>
            <person name="Cros-Aarteil S."/>
            <person name="Calhoun S."/>
            <person name="Haridas S."/>
            <person name="Kuo A."/>
            <person name="Mondo S."/>
            <person name="Pangilinan J."/>
            <person name="Riley R."/>
            <person name="LaButti K."/>
            <person name="Andreopoulos B."/>
            <person name="Lipzen A."/>
            <person name="Chen C."/>
            <person name="Yan M."/>
            <person name="Daum C."/>
            <person name="Ng V."/>
            <person name="Clum A."/>
            <person name="Steindorff A."/>
            <person name="Ohm R.A."/>
            <person name="Martin F."/>
            <person name="Silar P."/>
            <person name="Natvig D.O."/>
            <person name="Lalanne C."/>
            <person name="Gautier V."/>
            <person name="Ament-Velasquez S.L."/>
            <person name="Kruys A."/>
            <person name="Hutchinson M.I."/>
            <person name="Powell A.J."/>
            <person name="Barry K."/>
            <person name="Miller A.N."/>
            <person name="Grigoriev I.V."/>
            <person name="Debuchy R."/>
            <person name="Gladieux P."/>
            <person name="Hiltunen Thoren M."/>
            <person name="Johannesson H."/>
        </authorList>
    </citation>
    <scope>NUCLEOTIDE SEQUENCE</scope>
    <source>
        <strain evidence="7">CBS 731.68</strain>
    </source>
</reference>
<dbReference type="Proteomes" id="UP001302602">
    <property type="component" value="Unassembled WGS sequence"/>
</dbReference>
<dbReference type="InterPro" id="IPR023828">
    <property type="entry name" value="Peptidase_S8_Ser-AS"/>
</dbReference>
<feature type="compositionally biased region" description="Polar residues" evidence="4">
    <location>
        <begin position="543"/>
        <end position="554"/>
    </location>
</feature>
<comment type="caution">
    <text evidence="7">The sequence shown here is derived from an EMBL/GenBank/DDBJ whole genome shotgun (WGS) entry which is preliminary data.</text>
</comment>
<dbReference type="InterPro" id="IPR000209">
    <property type="entry name" value="Peptidase_S8/S53_dom"/>
</dbReference>
<dbReference type="Pfam" id="PF00082">
    <property type="entry name" value="Peptidase_S8"/>
    <property type="match status" value="1"/>
</dbReference>
<evidence type="ECO:0000256" key="4">
    <source>
        <dbReference type="SAM" id="MobiDB-lite"/>
    </source>
</evidence>
<evidence type="ECO:0000259" key="6">
    <source>
        <dbReference type="Pfam" id="PF00082"/>
    </source>
</evidence>
<organism evidence="7 8">
    <name type="scientific">Parathielavia appendiculata</name>
    <dbReference type="NCBI Taxonomy" id="2587402"/>
    <lineage>
        <taxon>Eukaryota</taxon>
        <taxon>Fungi</taxon>
        <taxon>Dikarya</taxon>
        <taxon>Ascomycota</taxon>
        <taxon>Pezizomycotina</taxon>
        <taxon>Sordariomycetes</taxon>
        <taxon>Sordariomycetidae</taxon>
        <taxon>Sordariales</taxon>
        <taxon>Chaetomiaceae</taxon>
        <taxon>Parathielavia</taxon>
    </lineage>
</organism>
<keyword evidence="2" id="KW-0378">Hydrolase</keyword>
<dbReference type="RefSeq" id="XP_062642419.1">
    <property type="nucleotide sequence ID" value="XM_062797275.1"/>
</dbReference>
<dbReference type="GO" id="GO:0004252">
    <property type="term" value="F:serine-type endopeptidase activity"/>
    <property type="evidence" value="ECO:0007669"/>
    <property type="project" value="InterPro"/>
</dbReference>
<proteinExistence type="predicted"/>
<dbReference type="Gene3D" id="3.40.50.200">
    <property type="entry name" value="Peptidase S8/S53 domain"/>
    <property type="match status" value="1"/>
</dbReference>
<dbReference type="InterPro" id="IPR013783">
    <property type="entry name" value="Ig-like_fold"/>
</dbReference>